<organism evidence="3 4">
    <name type="scientific">Sphingomonas kyeonggiensis</name>
    <dbReference type="NCBI Taxonomy" id="1268553"/>
    <lineage>
        <taxon>Bacteria</taxon>
        <taxon>Pseudomonadati</taxon>
        <taxon>Pseudomonadota</taxon>
        <taxon>Alphaproteobacteria</taxon>
        <taxon>Sphingomonadales</taxon>
        <taxon>Sphingomonadaceae</taxon>
        <taxon>Sphingomonas</taxon>
    </lineage>
</organism>
<feature type="region of interest" description="Disordered" evidence="1">
    <location>
        <begin position="456"/>
        <end position="475"/>
    </location>
</feature>
<comment type="caution">
    <text evidence="3">The sequence shown here is derived from an EMBL/GenBank/DDBJ whole genome shotgun (WGS) entry which is preliminary data.</text>
</comment>
<feature type="compositionally biased region" description="Low complexity" evidence="1">
    <location>
        <begin position="460"/>
        <end position="469"/>
    </location>
</feature>
<dbReference type="InterPro" id="IPR049050">
    <property type="entry name" value="nSTAND3"/>
</dbReference>
<sequence>MSRIRRSPNARFILTTRGYIFEEARRVSEHLGDQRLDVTKYVLDVGIYTRRIKARILYNHLLVAETPKTYIRALVEGDSLAAIIDHRNYNPRVIEAMTDAFRIADIEPSKYPAAFLAALKNPSQIWDTAFRTHIDDRCRHLLLTMFFLSEYGVAISVLRTAYDSLHASLSASYGLPHGPKDFEEALRILEGSFVNIEGEKVSFVNPSLKDYLSTYLRDPELLVRLAPTAKTIDWIVSLWGFVEHNLMSPDQRERIARECVCLIDMIETQPHWRPVRGSSRSLEYNDASNSTRLELLIGWWIDTDDIRFADAAMVVAQNPQQGFGAWSDGEKLIGFFTRLRDRNYGRQFVYENEFLAIIEKALTDIIRWSNSDNLATMVEAVDEAGKALPESILSAVEAAALSEFDDVENRIRDEDSESSLSDHIEALKKFAPRFGVPDAILARAVSSVEDRIAEIEERSAPASSPSFSSTHRQVEKFDNDALRNLFTPLLDE</sequence>
<dbReference type="Pfam" id="PF20720">
    <property type="entry name" value="nSTAND3"/>
    <property type="match status" value="1"/>
</dbReference>
<dbReference type="Proteomes" id="UP000557392">
    <property type="component" value="Unassembled WGS sequence"/>
</dbReference>
<reference evidence="3 4" key="1">
    <citation type="submission" date="2020-08" db="EMBL/GenBank/DDBJ databases">
        <title>Genomic Encyclopedia of Type Strains, Phase IV (KMG-IV): sequencing the most valuable type-strain genomes for metagenomic binning, comparative biology and taxonomic classification.</title>
        <authorList>
            <person name="Goeker M."/>
        </authorList>
    </citation>
    <scope>NUCLEOTIDE SEQUENCE [LARGE SCALE GENOMIC DNA]</scope>
    <source>
        <strain evidence="3 4">DSM 101806</strain>
    </source>
</reference>
<protein>
    <recommendedName>
        <fullName evidence="2">Novel STAND NTPase 3 domain-containing protein</fullName>
    </recommendedName>
</protein>
<evidence type="ECO:0000313" key="4">
    <source>
        <dbReference type="Proteomes" id="UP000557392"/>
    </source>
</evidence>
<feature type="domain" description="Novel STAND NTPase 3" evidence="2">
    <location>
        <begin position="1"/>
        <end position="61"/>
    </location>
</feature>
<keyword evidence="4" id="KW-1185">Reference proteome</keyword>
<gene>
    <name evidence="3" type="ORF">GGR46_005002</name>
</gene>
<proteinExistence type="predicted"/>
<dbReference type="AlphaFoldDB" id="A0A7W6JXL8"/>
<evidence type="ECO:0000313" key="3">
    <source>
        <dbReference type="EMBL" id="MBB4101410.1"/>
    </source>
</evidence>
<dbReference type="EMBL" id="JACIEH010000006">
    <property type="protein sequence ID" value="MBB4101410.1"/>
    <property type="molecule type" value="Genomic_DNA"/>
</dbReference>
<evidence type="ECO:0000256" key="1">
    <source>
        <dbReference type="SAM" id="MobiDB-lite"/>
    </source>
</evidence>
<name>A0A7W6JXL8_9SPHN</name>
<evidence type="ECO:0000259" key="2">
    <source>
        <dbReference type="Pfam" id="PF20720"/>
    </source>
</evidence>
<accession>A0A7W6JXL8</accession>